<dbReference type="Proteomes" id="UP000203261">
    <property type="component" value="Segment"/>
</dbReference>
<dbReference type="RefSeq" id="YP_009302553.1">
    <property type="nucleotide sequence ID" value="NC_031245.1"/>
</dbReference>
<dbReference type="EMBL" id="KT624200">
    <property type="protein sequence ID" value="AMM44964.1"/>
    <property type="molecule type" value="Genomic_DNA"/>
</dbReference>
<protein>
    <submittedName>
        <fullName evidence="1">Uncharacterized protein</fullName>
    </submittedName>
</protein>
<gene>
    <name evidence="1" type="ORF">SP15_166</name>
</gene>
<proteinExistence type="predicted"/>
<organism evidence="1 2">
    <name type="scientific">Bacillus phage SP-15</name>
    <dbReference type="NCBI Taxonomy" id="1792032"/>
    <lineage>
        <taxon>Viruses</taxon>
        <taxon>Duplodnaviria</taxon>
        <taxon>Heunggongvirae</taxon>
        <taxon>Uroviricota</taxon>
        <taxon>Caudoviricetes</taxon>
        <taxon>Thornevirus</taxon>
        <taxon>Thornevirus SP15</taxon>
    </lineage>
</organism>
<accession>A0A127AXK4</accession>
<dbReference type="GeneID" id="29125333"/>
<keyword evidence="2" id="KW-1185">Reference proteome</keyword>
<name>A0A127AXK4_9CAUD</name>
<evidence type="ECO:0000313" key="1">
    <source>
        <dbReference type="EMBL" id="AMM44964.1"/>
    </source>
</evidence>
<evidence type="ECO:0000313" key="2">
    <source>
        <dbReference type="Proteomes" id="UP000203261"/>
    </source>
</evidence>
<dbReference type="KEGG" id="vg:29125333"/>
<reference evidence="1 2" key="1">
    <citation type="submission" date="2015-08" db="EMBL/GenBank/DDBJ databases">
        <authorList>
            <person name="Babu N.S."/>
            <person name="Beckwith C.J."/>
            <person name="Beseler K.G."/>
            <person name="Brison A."/>
            <person name="Carone J.V."/>
            <person name="Caskin T.P."/>
            <person name="Diamond M."/>
            <person name="Durham M.E."/>
            <person name="Foxe J.M."/>
            <person name="Go M."/>
            <person name="Henderson B.A."/>
            <person name="Jones I.B."/>
            <person name="McGettigan J.A."/>
            <person name="Micheletti S.J."/>
            <person name="Nasrallah M.E."/>
            <person name="Ortiz D."/>
            <person name="Piller C.R."/>
            <person name="Privatt S.R."/>
            <person name="Schneider S.L."/>
            <person name="Sharp S."/>
            <person name="Smith T.C."/>
            <person name="Stanton J.D."/>
            <person name="Ullery H.E."/>
            <person name="Wilson R.J."/>
            <person name="Serrano M.G."/>
            <person name="Buck G."/>
            <person name="Lee V."/>
            <person name="Wang Y."/>
            <person name="Carvalho R."/>
            <person name="Voegtly L."/>
            <person name="Shi R."/>
            <person name="Duckworth R."/>
            <person name="Johnson A."/>
            <person name="Loviza R."/>
            <person name="Walstead R."/>
            <person name="Shah Z."/>
            <person name="Kiflezghi M."/>
            <person name="Wade K."/>
            <person name="Ball S.L."/>
            <person name="Bradley K.W."/>
            <person name="Asai D.J."/>
            <person name="Bowman C.A."/>
            <person name="Russell D.A."/>
            <person name="Pope W.H."/>
            <person name="Jacobs-Sera D."/>
            <person name="Hendrix R.W."/>
            <person name="Hatfull G.F."/>
        </authorList>
    </citation>
    <scope>NUCLEOTIDE SEQUENCE [LARGE SCALE GENOMIC DNA]</scope>
</reference>
<sequence>MSSPEVRNLIVGIYGRIAHNLVMYRITDRHDYLNEFLSHAAKILVQSNLPDEIIGEIINKAMEQSDLEYKMYLEGVAIRSFGGSEVTAESLIGFHCERLLELLAKD</sequence>